<gene>
    <name evidence="1" type="ORF">PANDA_021977</name>
</gene>
<evidence type="ECO:0008006" key="2">
    <source>
        <dbReference type="Google" id="ProtNLM"/>
    </source>
</evidence>
<proteinExistence type="predicted"/>
<dbReference type="AlphaFoldDB" id="D2I7N3"/>
<feature type="non-terminal residue" evidence="1">
    <location>
        <position position="1"/>
    </location>
</feature>
<protein>
    <recommendedName>
        <fullName evidence="2">Immunoglobulin V-set domain-containing protein</fullName>
    </recommendedName>
</protein>
<accession>D2I7N3</accession>
<reference evidence="1" key="1">
    <citation type="journal article" date="2010" name="Nature">
        <title>The sequence and de novo assembly of the giant panda genome.</title>
        <authorList>
            <person name="Li R."/>
            <person name="Fan W."/>
            <person name="Tian G."/>
            <person name="Zhu H."/>
            <person name="He L."/>
            <person name="Cai J."/>
            <person name="Huang Q."/>
            <person name="Cai Q."/>
            <person name="Li B."/>
            <person name="Bai Y."/>
            <person name="Zhang Z."/>
            <person name="Zhang Y."/>
            <person name="Wang W."/>
            <person name="Li J."/>
            <person name="Wei F."/>
            <person name="Li H."/>
            <person name="Jian M."/>
            <person name="Li J."/>
            <person name="Zhang Z."/>
            <person name="Nielsen R."/>
            <person name="Li D."/>
            <person name="Gu W."/>
            <person name="Yang Z."/>
            <person name="Xuan Z."/>
            <person name="Ryder O.A."/>
            <person name="Leung F.C."/>
            <person name="Zhou Y."/>
            <person name="Cao J."/>
            <person name="Sun X."/>
            <person name="Fu Y."/>
            <person name="Fang X."/>
            <person name="Guo X."/>
            <person name="Wang B."/>
            <person name="Hou R."/>
            <person name="Shen F."/>
            <person name="Mu B."/>
            <person name="Ni P."/>
            <person name="Lin R."/>
            <person name="Qian W."/>
            <person name="Wang G."/>
            <person name="Yu C."/>
            <person name="Nie W."/>
            <person name="Wang J."/>
            <person name="Wu Z."/>
            <person name="Liang H."/>
            <person name="Min J."/>
            <person name="Wu Q."/>
            <person name="Cheng S."/>
            <person name="Ruan J."/>
            <person name="Wang M."/>
            <person name="Shi Z."/>
            <person name="Wen M."/>
            <person name="Liu B."/>
            <person name="Ren X."/>
            <person name="Zheng H."/>
            <person name="Dong D."/>
            <person name="Cook K."/>
            <person name="Shan G."/>
            <person name="Zhang H."/>
            <person name="Kosiol C."/>
            <person name="Xie X."/>
            <person name="Lu Z."/>
            <person name="Zheng H."/>
            <person name="Li Y."/>
            <person name="Steiner C.C."/>
            <person name="Lam T.T."/>
            <person name="Lin S."/>
            <person name="Zhang Q."/>
            <person name="Li G."/>
            <person name="Tian J."/>
            <person name="Gong T."/>
            <person name="Liu H."/>
            <person name="Zhang D."/>
            <person name="Fang L."/>
            <person name="Ye C."/>
            <person name="Zhang J."/>
            <person name="Hu W."/>
            <person name="Xu A."/>
            <person name="Ren Y."/>
            <person name="Zhang G."/>
            <person name="Bruford M.W."/>
            <person name="Li Q."/>
            <person name="Ma L."/>
            <person name="Guo Y."/>
            <person name="An N."/>
            <person name="Hu Y."/>
            <person name="Zheng Y."/>
            <person name="Shi Y."/>
            <person name="Li Z."/>
            <person name="Liu Q."/>
            <person name="Chen Y."/>
            <person name="Zhao J."/>
            <person name="Qu N."/>
            <person name="Zhao S."/>
            <person name="Tian F."/>
            <person name="Wang X."/>
            <person name="Wang H."/>
            <person name="Xu L."/>
            <person name="Liu X."/>
            <person name="Vinar T."/>
            <person name="Wang Y."/>
            <person name="Lam T.W."/>
            <person name="Yiu S.M."/>
            <person name="Liu S."/>
            <person name="Zhang H."/>
            <person name="Li D."/>
            <person name="Huang Y."/>
            <person name="Wang X."/>
            <person name="Yang G."/>
            <person name="Jiang Z."/>
            <person name="Wang J."/>
            <person name="Qin N."/>
            <person name="Li L."/>
            <person name="Li J."/>
            <person name="Bolund L."/>
            <person name="Kristiansen K."/>
            <person name="Wong G.K."/>
            <person name="Olson M."/>
            <person name="Zhang X."/>
            <person name="Li S."/>
            <person name="Yang H."/>
            <person name="Wang J."/>
            <person name="Wang J."/>
        </authorList>
    </citation>
    <scope>NUCLEOTIDE SEQUENCE [LARGE SCALE GENOMIC DNA]</scope>
</reference>
<sequence>AQSNLTQPLLFSKTLGKTVSSSYAGRSMILESHNEISWYQQHPGMALKMLVYYTNTGPSGVPDCFSGSKSGKTASLTIPRSQ</sequence>
<dbReference type="SUPFAM" id="SSF48726">
    <property type="entry name" value="Immunoglobulin"/>
    <property type="match status" value="1"/>
</dbReference>
<name>D2I7N3_AILME</name>
<dbReference type="Gene3D" id="2.60.40.10">
    <property type="entry name" value="Immunoglobulins"/>
    <property type="match status" value="1"/>
</dbReference>
<dbReference type="EMBL" id="GL195458">
    <property type="protein sequence ID" value="EFB21694.1"/>
    <property type="molecule type" value="Genomic_DNA"/>
</dbReference>
<feature type="non-terminal residue" evidence="1">
    <location>
        <position position="82"/>
    </location>
</feature>
<organism evidence="1">
    <name type="scientific">Ailuropoda melanoleuca</name>
    <name type="common">Giant panda</name>
    <dbReference type="NCBI Taxonomy" id="9646"/>
    <lineage>
        <taxon>Eukaryota</taxon>
        <taxon>Metazoa</taxon>
        <taxon>Chordata</taxon>
        <taxon>Craniata</taxon>
        <taxon>Vertebrata</taxon>
        <taxon>Euteleostomi</taxon>
        <taxon>Mammalia</taxon>
        <taxon>Eutheria</taxon>
        <taxon>Laurasiatheria</taxon>
        <taxon>Carnivora</taxon>
        <taxon>Caniformia</taxon>
        <taxon>Ursidae</taxon>
        <taxon>Ailuropoda</taxon>
    </lineage>
</organism>
<evidence type="ECO:0000313" key="1">
    <source>
        <dbReference type="EMBL" id="EFB21694.1"/>
    </source>
</evidence>
<dbReference type="InParanoid" id="D2I7N3"/>
<dbReference type="InterPro" id="IPR050150">
    <property type="entry name" value="IgV_Light_Chain"/>
</dbReference>
<dbReference type="InterPro" id="IPR013783">
    <property type="entry name" value="Ig-like_fold"/>
</dbReference>
<dbReference type="PANTHER" id="PTHR23267">
    <property type="entry name" value="IMMUNOGLOBULIN LIGHT CHAIN"/>
    <property type="match status" value="1"/>
</dbReference>
<dbReference type="InterPro" id="IPR036179">
    <property type="entry name" value="Ig-like_dom_sf"/>
</dbReference>